<keyword evidence="4" id="KW-1185">Reference proteome</keyword>
<dbReference type="SFLD" id="SFLDG01150">
    <property type="entry name" value="Main.1:_Beta-like"/>
    <property type="match status" value="1"/>
</dbReference>
<dbReference type="RefSeq" id="WP_345938503.1">
    <property type="nucleotide sequence ID" value="NZ_JBBKTW010000011.1"/>
</dbReference>
<dbReference type="SUPFAM" id="SSF47616">
    <property type="entry name" value="GST C-terminal domain-like"/>
    <property type="match status" value="1"/>
</dbReference>
<protein>
    <submittedName>
        <fullName evidence="3">Glutathione binding-like protein</fullName>
    </submittedName>
</protein>
<dbReference type="EMBL" id="JBBKTW010000011">
    <property type="protein sequence ID" value="MEN2991501.1"/>
    <property type="molecule type" value="Genomic_DNA"/>
</dbReference>
<dbReference type="PANTHER" id="PTHR44051">
    <property type="entry name" value="GLUTATHIONE S-TRANSFERASE-RELATED"/>
    <property type="match status" value="1"/>
</dbReference>
<evidence type="ECO:0000313" key="3">
    <source>
        <dbReference type="EMBL" id="MEN2991501.1"/>
    </source>
</evidence>
<evidence type="ECO:0000313" key="4">
    <source>
        <dbReference type="Proteomes" id="UP001413721"/>
    </source>
</evidence>
<dbReference type="PANTHER" id="PTHR44051:SF8">
    <property type="entry name" value="GLUTATHIONE S-TRANSFERASE GSTA"/>
    <property type="match status" value="1"/>
</dbReference>
<dbReference type="InterPro" id="IPR004046">
    <property type="entry name" value="GST_C"/>
</dbReference>
<dbReference type="Gene3D" id="3.40.30.10">
    <property type="entry name" value="Glutaredoxin"/>
    <property type="match status" value="1"/>
</dbReference>
<sequence length="227" mass="24929">MILYASPLACSGAVLMALHELDLPCDVAFVDIYAQPHIVIDDGTPFADVSPKNAVPALRLDSGALLTEVGVILQYIADLKPGSGLLPQPGGLARYRVMEWLSYVGSDVHKTIGPLFHPQMPAAAKDIHRQNLHRRLSHIDQRLAHQPYLAGDGFTVADAYLFVMIGWEPWFKVDLTPYPNLARFHGHVASRPSFAHLRRTVDPALQRMNLPAFPRAGAVGCGGERRI</sequence>
<dbReference type="PROSITE" id="PS50405">
    <property type="entry name" value="GST_CTER"/>
    <property type="match status" value="1"/>
</dbReference>
<proteinExistence type="predicted"/>
<dbReference type="PROSITE" id="PS50404">
    <property type="entry name" value="GST_NTER"/>
    <property type="match status" value="1"/>
</dbReference>
<dbReference type="SUPFAM" id="SSF52833">
    <property type="entry name" value="Thioredoxin-like"/>
    <property type="match status" value="1"/>
</dbReference>
<feature type="domain" description="GST C-terminal" evidence="2">
    <location>
        <begin position="90"/>
        <end position="212"/>
    </location>
</feature>
<feature type="domain" description="GST N-terminal" evidence="1">
    <location>
        <begin position="1"/>
        <end position="84"/>
    </location>
</feature>
<dbReference type="SFLD" id="SFLDG00358">
    <property type="entry name" value="Main_(cytGST)"/>
    <property type="match status" value="1"/>
</dbReference>
<evidence type="ECO:0000259" key="2">
    <source>
        <dbReference type="PROSITE" id="PS50405"/>
    </source>
</evidence>
<dbReference type="InterPro" id="IPR004045">
    <property type="entry name" value="Glutathione_S-Trfase_N"/>
</dbReference>
<dbReference type="InterPro" id="IPR040079">
    <property type="entry name" value="Glutathione_S-Trfase"/>
</dbReference>
<organism evidence="3 4">
    <name type="scientific">Tistrella arctica</name>
    <dbReference type="NCBI Taxonomy" id="3133430"/>
    <lineage>
        <taxon>Bacteria</taxon>
        <taxon>Pseudomonadati</taxon>
        <taxon>Pseudomonadota</taxon>
        <taxon>Alphaproteobacteria</taxon>
        <taxon>Geminicoccales</taxon>
        <taxon>Geminicoccaceae</taxon>
        <taxon>Tistrella</taxon>
    </lineage>
</organism>
<comment type="caution">
    <text evidence="3">The sequence shown here is derived from an EMBL/GenBank/DDBJ whole genome shotgun (WGS) entry which is preliminary data.</text>
</comment>
<dbReference type="CDD" id="cd03188">
    <property type="entry name" value="GST_C_Beta"/>
    <property type="match status" value="1"/>
</dbReference>
<dbReference type="InterPro" id="IPR010987">
    <property type="entry name" value="Glutathione-S-Trfase_C-like"/>
</dbReference>
<dbReference type="Pfam" id="PF00043">
    <property type="entry name" value="GST_C"/>
    <property type="match status" value="1"/>
</dbReference>
<name>A0ABU9YRS1_9PROT</name>
<dbReference type="InterPro" id="IPR036249">
    <property type="entry name" value="Thioredoxin-like_sf"/>
</dbReference>
<dbReference type="CDD" id="cd03057">
    <property type="entry name" value="GST_N_Beta"/>
    <property type="match status" value="1"/>
</dbReference>
<dbReference type="Proteomes" id="UP001413721">
    <property type="component" value="Unassembled WGS sequence"/>
</dbReference>
<accession>A0ABU9YRS1</accession>
<dbReference type="SFLD" id="SFLDS00019">
    <property type="entry name" value="Glutathione_Transferase_(cytos"/>
    <property type="match status" value="1"/>
</dbReference>
<dbReference type="InterPro" id="IPR036282">
    <property type="entry name" value="Glutathione-S-Trfase_C_sf"/>
</dbReference>
<evidence type="ECO:0000259" key="1">
    <source>
        <dbReference type="PROSITE" id="PS50404"/>
    </source>
</evidence>
<gene>
    <name evidence="3" type="ORF">WG926_24530</name>
</gene>
<dbReference type="Pfam" id="PF13409">
    <property type="entry name" value="GST_N_2"/>
    <property type="match status" value="1"/>
</dbReference>
<reference evidence="3 4" key="1">
    <citation type="submission" date="2024-03" db="EMBL/GenBank/DDBJ databases">
        <title>High-quality draft genome sequencing of Tistrella sp. BH-R2-4.</title>
        <authorList>
            <person name="Dong C."/>
        </authorList>
    </citation>
    <scope>NUCLEOTIDE SEQUENCE [LARGE SCALE GENOMIC DNA]</scope>
    <source>
        <strain evidence="3 4">BH-R2-4</strain>
    </source>
</reference>
<dbReference type="Gene3D" id="1.20.1050.10">
    <property type="match status" value="1"/>
</dbReference>